<feature type="region of interest" description="Disordered" evidence="1">
    <location>
        <begin position="249"/>
        <end position="306"/>
    </location>
</feature>
<dbReference type="EMBL" id="JBBXMP010000078">
    <property type="protein sequence ID" value="KAL0063581.1"/>
    <property type="molecule type" value="Genomic_DNA"/>
</dbReference>
<evidence type="ECO:0000313" key="2">
    <source>
        <dbReference type="EMBL" id="KAL0063581.1"/>
    </source>
</evidence>
<evidence type="ECO:0000313" key="3">
    <source>
        <dbReference type="Proteomes" id="UP001437256"/>
    </source>
</evidence>
<protein>
    <submittedName>
        <fullName evidence="2">Uncharacterized protein</fullName>
    </submittedName>
</protein>
<name>A0ABR2ZPS6_9AGAR</name>
<gene>
    <name evidence="2" type="ORF">AAF712_009499</name>
</gene>
<feature type="region of interest" description="Disordered" evidence="1">
    <location>
        <begin position="170"/>
        <end position="236"/>
    </location>
</feature>
<proteinExistence type="predicted"/>
<feature type="region of interest" description="Disordered" evidence="1">
    <location>
        <begin position="42"/>
        <end position="133"/>
    </location>
</feature>
<feature type="compositionally biased region" description="Low complexity" evidence="1">
    <location>
        <begin position="195"/>
        <end position="204"/>
    </location>
</feature>
<accession>A0ABR2ZPS6</accession>
<keyword evidence="3" id="KW-1185">Reference proteome</keyword>
<feature type="compositionally biased region" description="Polar residues" evidence="1">
    <location>
        <begin position="211"/>
        <end position="231"/>
    </location>
</feature>
<organism evidence="2 3">
    <name type="scientific">Marasmius tenuissimus</name>
    <dbReference type="NCBI Taxonomy" id="585030"/>
    <lineage>
        <taxon>Eukaryota</taxon>
        <taxon>Fungi</taxon>
        <taxon>Dikarya</taxon>
        <taxon>Basidiomycota</taxon>
        <taxon>Agaricomycotina</taxon>
        <taxon>Agaricomycetes</taxon>
        <taxon>Agaricomycetidae</taxon>
        <taxon>Agaricales</taxon>
        <taxon>Marasmiineae</taxon>
        <taxon>Marasmiaceae</taxon>
        <taxon>Marasmius</taxon>
    </lineage>
</organism>
<feature type="compositionally biased region" description="Acidic residues" evidence="1">
    <location>
        <begin position="172"/>
        <end position="194"/>
    </location>
</feature>
<evidence type="ECO:0000256" key="1">
    <source>
        <dbReference type="SAM" id="MobiDB-lite"/>
    </source>
</evidence>
<reference evidence="2 3" key="1">
    <citation type="submission" date="2024-05" db="EMBL/GenBank/DDBJ databases">
        <title>A draft genome resource for the thread blight pathogen Marasmius tenuissimus strain MS-2.</title>
        <authorList>
            <person name="Yulfo-Soto G.E."/>
            <person name="Baruah I.K."/>
            <person name="Amoako-Attah I."/>
            <person name="Bukari Y."/>
            <person name="Meinhardt L.W."/>
            <person name="Bailey B.A."/>
            <person name="Cohen S.P."/>
        </authorList>
    </citation>
    <scope>NUCLEOTIDE SEQUENCE [LARGE SCALE GENOMIC DNA]</scope>
    <source>
        <strain evidence="2 3">MS-2</strain>
    </source>
</reference>
<dbReference type="Proteomes" id="UP001437256">
    <property type="component" value="Unassembled WGS sequence"/>
</dbReference>
<sequence>MSTSSSSILTSTIVDYQLSYWSSQSSTAVDIQLQGDLTPSQQAMELSIERSISRISSDSSDTTGPLDNIPELEPLHPDEEEPRSACDIFPNQEDQDYASIPSPSQPCSGEEWAESQSDESTSTCEPSKEDMDIDEMQCSQEETKEEVERKRLAAEALVERWTAKVITIEVFNDTDMETEDEDESMDNEESESEATESQTVTAEAPSGLPFPQSSLPRTDSNASTQVPSISSDGLAATPDYYVRGLNFVPQEPPAVLGPTPAVPLSPRPSDDTPEWKLVFQEDSSNGHMDEREEEEEEGWQGTQARD</sequence>
<comment type="caution">
    <text evidence="2">The sequence shown here is derived from an EMBL/GenBank/DDBJ whole genome shotgun (WGS) entry which is preliminary data.</text>
</comment>